<name>A0ABQ1LZD5_9PROT</name>
<keyword evidence="3" id="KW-1185">Reference proteome</keyword>
<dbReference type="Proteomes" id="UP000637769">
    <property type="component" value="Unassembled WGS sequence"/>
</dbReference>
<protein>
    <recommendedName>
        <fullName evidence="4">Transmembrane protein PGPGW</fullName>
    </recommendedName>
</protein>
<dbReference type="EMBL" id="BMCH01000003">
    <property type="protein sequence ID" value="GGC30212.1"/>
    <property type="molecule type" value="Genomic_DNA"/>
</dbReference>
<comment type="caution">
    <text evidence="2">The sequence shown here is derived from an EMBL/GenBank/DDBJ whole genome shotgun (WGS) entry which is preliminary data.</text>
</comment>
<keyword evidence="1" id="KW-0472">Membrane</keyword>
<organism evidence="2 3">
    <name type="scientific">Asaia siamensis</name>
    <dbReference type="NCBI Taxonomy" id="110479"/>
    <lineage>
        <taxon>Bacteria</taxon>
        <taxon>Pseudomonadati</taxon>
        <taxon>Pseudomonadota</taxon>
        <taxon>Alphaproteobacteria</taxon>
        <taxon>Acetobacterales</taxon>
        <taxon>Acetobacteraceae</taxon>
        <taxon>Asaia</taxon>
    </lineage>
</organism>
<proteinExistence type="predicted"/>
<keyword evidence="1" id="KW-0812">Transmembrane</keyword>
<feature type="transmembrane region" description="Helical" evidence="1">
    <location>
        <begin position="51"/>
        <end position="78"/>
    </location>
</feature>
<evidence type="ECO:0000313" key="3">
    <source>
        <dbReference type="Proteomes" id="UP000637769"/>
    </source>
</evidence>
<evidence type="ECO:0008006" key="4">
    <source>
        <dbReference type="Google" id="ProtNLM"/>
    </source>
</evidence>
<reference evidence="3" key="1">
    <citation type="journal article" date="2019" name="Int. J. Syst. Evol. Microbiol.">
        <title>The Global Catalogue of Microorganisms (GCM) 10K type strain sequencing project: providing services to taxonomists for standard genome sequencing and annotation.</title>
        <authorList>
            <consortium name="The Broad Institute Genomics Platform"/>
            <consortium name="The Broad Institute Genome Sequencing Center for Infectious Disease"/>
            <person name="Wu L."/>
            <person name="Ma J."/>
        </authorList>
    </citation>
    <scope>NUCLEOTIDE SEQUENCE [LARGE SCALE GENOMIC DNA]</scope>
    <source>
        <strain evidence="3">CCM 7132</strain>
    </source>
</reference>
<evidence type="ECO:0000313" key="2">
    <source>
        <dbReference type="EMBL" id="GGC30212.1"/>
    </source>
</evidence>
<sequence length="107" mass="12615">MTHSAETERSDEQERQRRLNLLIDRLPERLQRLTRWLLAPSRIWVRIPAGILFMIGGCLAFLPILGVWMLPLGFFLLAEDVPFLRRLSGRLLLWIEQRHPGWMGLKD</sequence>
<gene>
    <name evidence="2" type="ORF">GCM10007207_14660</name>
</gene>
<evidence type="ECO:0000256" key="1">
    <source>
        <dbReference type="SAM" id="Phobius"/>
    </source>
</evidence>
<keyword evidence="1" id="KW-1133">Transmembrane helix</keyword>
<dbReference type="RefSeq" id="WP_188426121.1">
    <property type="nucleotide sequence ID" value="NZ_BMCH01000003.1"/>
</dbReference>
<accession>A0ABQ1LZD5</accession>